<dbReference type="Proteomes" id="UP000660262">
    <property type="component" value="Unassembled WGS sequence"/>
</dbReference>
<evidence type="ECO:0000313" key="2">
    <source>
        <dbReference type="EMBL" id="GHP09105.1"/>
    </source>
</evidence>
<comment type="caution">
    <text evidence="2">The sequence shown here is derived from an EMBL/GenBank/DDBJ whole genome shotgun (WGS) entry which is preliminary data.</text>
</comment>
<name>A0A830HQZ5_9CHLO</name>
<evidence type="ECO:0000313" key="3">
    <source>
        <dbReference type="Proteomes" id="UP000660262"/>
    </source>
</evidence>
<protein>
    <submittedName>
        <fullName evidence="2">Uncharacterized protein</fullName>
    </submittedName>
</protein>
<proteinExistence type="predicted"/>
<evidence type="ECO:0000256" key="1">
    <source>
        <dbReference type="SAM" id="MobiDB-lite"/>
    </source>
</evidence>
<dbReference type="AlphaFoldDB" id="A0A830HQZ5"/>
<accession>A0A830HQZ5</accession>
<reference evidence="2" key="1">
    <citation type="submission" date="2020-10" db="EMBL/GenBank/DDBJ databases">
        <title>Unveiling of a novel bifunctional photoreceptor, Dualchrome1, isolated from a cosmopolitan green alga.</title>
        <authorList>
            <person name="Suzuki S."/>
            <person name="Kawachi M."/>
        </authorList>
    </citation>
    <scope>NUCLEOTIDE SEQUENCE</scope>
    <source>
        <strain evidence="2">NIES 2893</strain>
    </source>
</reference>
<sequence length="227" mass="25381">MSTMMKLSSARPSVARPSLRSSIRPRAAVETRARKVSPLEKGGTLKGDKALGKDASNAKVVMKPGQRFNDPRFVNGTWDIAQFANADGETNWDAVIDAEVVRRRWLEVSPEPISDTTPVTFDLSEIPTSVWVRRFHLPEAELINGRATMVGFTVALLVDLVFHVRLVDQLTSPLGQIATLGTVLFCLFVRSDKDLDVYKELSDEATFYDKQWQATWEGKTRPSETEQ</sequence>
<organism evidence="2 3">
    <name type="scientific">Pycnococcus provasolii</name>
    <dbReference type="NCBI Taxonomy" id="41880"/>
    <lineage>
        <taxon>Eukaryota</taxon>
        <taxon>Viridiplantae</taxon>
        <taxon>Chlorophyta</taxon>
        <taxon>Pseudoscourfieldiophyceae</taxon>
        <taxon>Pseudoscourfieldiales</taxon>
        <taxon>Pycnococcaceae</taxon>
        <taxon>Pycnococcus</taxon>
    </lineage>
</organism>
<dbReference type="SUPFAM" id="SSF103511">
    <property type="entry name" value="Chlorophyll a-b binding protein"/>
    <property type="match status" value="1"/>
</dbReference>
<gene>
    <name evidence="2" type="ORF">PPROV_000784200</name>
</gene>
<dbReference type="OrthoDB" id="566010at2759"/>
<dbReference type="EMBL" id="BNJQ01000023">
    <property type="protein sequence ID" value="GHP09105.1"/>
    <property type="molecule type" value="Genomic_DNA"/>
</dbReference>
<feature type="region of interest" description="Disordered" evidence="1">
    <location>
        <begin position="1"/>
        <end position="51"/>
    </location>
</feature>
<keyword evidence="3" id="KW-1185">Reference proteome</keyword>